<reference evidence="4" key="3">
    <citation type="submission" date="2025-04" db="UniProtKB">
        <authorList>
            <consortium name="RefSeq"/>
        </authorList>
    </citation>
    <scope>IDENTIFICATION</scope>
    <source>
        <strain evidence="4">CBS 304.34</strain>
    </source>
</reference>
<accession>A0A6A6YWZ0</accession>
<dbReference type="Gene3D" id="3.30.160.60">
    <property type="entry name" value="Classic Zinc Finger"/>
    <property type="match status" value="1"/>
</dbReference>
<feature type="region of interest" description="Disordered" evidence="1">
    <location>
        <begin position="236"/>
        <end position="257"/>
    </location>
</feature>
<dbReference type="Proteomes" id="UP000504636">
    <property type="component" value="Unplaced"/>
</dbReference>
<reference evidence="2 4" key="1">
    <citation type="journal article" date="2020" name="Stud. Mycol.">
        <title>101 Dothideomycetes genomes: a test case for predicting lifestyles and emergence of pathogens.</title>
        <authorList>
            <person name="Haridas S."/>
            <person name="Albert R."/>
            <person name="Binder M."/>
            <person name="Bloem J."/>
            <person name="Labutti K."/>
            <person name="Salamov A."/>
            <person name="Andreopoulos B."/>
            <person name="Baker S."/>
            <person name="Barry K."/>
            <person name="Bills G."/>
            <person name="Bluhm B."/>
            <person name="Cannon C."/>
            <person name="Castanera R."/>
            <person name="Culley D."/>
            <person name="Daum C."/>
            <person name="Ezra D."/>
            <person name="Gonzalez J."/>
            <person name="Henrissat B."/>
            <person name="Kuo A."/>
            <person name="Liang C."/>
            <person name="Lipzen A."/>
            <person name="Lutzoni F."/>
            <person name="Magnuson J."/>
            <person name="Mondo S."/>
            <person name="Nolan M."/>
            <person name="Ohm R."/>
            <person name="Pangilinan J."/>
            <person name="Park H.-J."/>
            <person name="Ramirez L."/>
            <person name="Alfaro M."/>
            <person name="Sun H."/>
            <person name="Tritt A."/>
            <person name="Yoshinaga Y."/>
            <person name="Zwiers L.-H."/>
            <person name="Turgeon B."/>
            <person name="Goodwin S."/>
            <person name="Spatafora J."/>
            <person name="Crous P."/>
            <person name="Grigoriev I."/>
        </authorList>
    </citation>
    <scope>NUCLEOTIDE SEQUENCE</scope>
    <source>
        <strain evidence="2 4">CBS 304.34</strain>
    </source>
</reference>
<dbReference type="EMBL" id="MU003696">
    <property type="protein sequence ID" value="KAF2813452.1"/>
    <property type="molecule type" value="Genomic_DNA"/>
</dbReference>
<organism evidence="2">
    <name type="scientific">Mytilinidion resinicola</name>
    <dbReference type="NCBI Taxonomy" id="574789"/>
    <lineage>
        <taxon>Eukaryota</taxon>
        <taxon>Fungi</taxon>
        <taxon>Dikarya</taxon>
        <taxon>Ascomycota</taxon>
        <taxon>Pezizomycotina</taxon>
        <taxon>Dothideomycetes</taxon>
        <taxon>Pleosporomycetidae</taxon>
        <taxon>Mytilinidiales</taxon>
        <taxon>Mytilinidiaceae</taxon>
        <taxon>Mytilinidion</taxon>
    </lineage>
</organism>
<proteinExistence type="predicted"/>
<dbReference type="AlphaFoldDB" id="A0A6A6YWZ0"/>
<evidence type="ECO:0000313" key="2">
    <source>
        <dbReference type="EMBL" id="KAF2813452.1"/>
    </source>
</evidence>
<dbReference type="GO" id="GO:0003700">
    <property type="term" value="F:DNA-binding transcription factor activity"/>
    <property type="evidence" value="ECO:0007669"/>
    <property type="project" value="InterPro"/>
</dbReference>
<feature type="region of interest" description="Disordered" evidence="1">
    <location>
        <begin position="471"/>
        <end position="546"/>
    </location>
</feature>
<gene>
    <name evidence="2 4" type="ORF">BDZ99DRAFT_474104</name>
</gene>
<feature type="region of interest" description="Disordered" evidence="1">
    <location>
        <begin position="115"/>
        <end position="156"/>
    </location>
</feature>
<feature type="compositionally biased region" description="Low complexity" evidence="1">
    <location>
        <begin position="124"/>
        <end position="156"/>
    </location>
</feature>
<dbReference type="CDD" id="cd12193">
    <property type="entry name" value="bZIP_GCN4"/>
    <property type="match status" value="1"/>
</dbReference>
<protein>
    <recommendedName>
        <fullName evidence="5">BZIP domain-containing protein</fullName>
    </recommendedName>
</protein>
<feature type="compositionally biased region" description="Polar residues" evidence="1">
    <location>
        <begin position="517"/>
        <end position="527"/>
    </location>
</feature>
<feature type="compositionally biased region" description="Low complexity" evidence="1">
    <location>
        <begin position="487"/>
        <end position="504"/>
    </location>
</feature>
<dbReference type="RefSeq" id="XP_033580416.1">
    <property type="nucleotide sequence ID" value="XM_033721870.1"/>
</dbReference>
<sequence length="602" mass="64200">MAFTAAVADGSLFPTPAAGRRSGRKRKGRWSALPVCPAFVSWSSFALGAQIDGRACCGATHLFRRRLVWAQLAITPAQGRNVPGSHARPLRQSDAGFLDCRTAGLAARQQAGGCCERAGSKSNSRAQASASSRRPPFRPLAPISASGRRSPGSARGACAALPDIHRHGCLTPSLTLSPPADTIATNATPTHSTHQPPSESPSPGPLNPSLAPRSFRSPQVTISPFDFTSFTTASQQTWLPSPASQASRPLPPLSQTEFVPPQADFVLFDQPAEVSRPQRRPSAPQPGHSFNLDHFYANSAPSSSVGFQQHQQRTCTRPPVPLFSGNSTPNIHQQLHHPGNMAGNTYPSAHRPYSRTNLTHASDINVAYDSMGTGLGPAYGHLDTSADMWDYSPSTFTPVNDVSASGSTRTVSPKDIFQDPLASAPASAAFTNLTSPDIGDSPFITDSYDTSPLFNGESDLHGSDAWFTLFPESNDKTSQPASNSLERTASSNSMARSSSSSTNSPVILDGSHRRKSSIQGSPATHSAANGVKARRRKGPLPPIAVDPHDKVALKRARNTLAARDSRQRKFDHVSTLEKKNAELESEVEKWKSIAFAHGYSGP</sequence>
<reference evidence="4" key="2">
    <citation type="submission" date="2020-04" db="EMBL/GenBank/DDBJ databases">
        <authorList>
            <consortium name="NCBI Genome Project"/>
        </authorList>
    </citation>
    <scope>NUCLEOTIDE SEQUENCE</scope>
    <source>
        <strain evidence="4">CBS 304.34</strain>
    </source>
</reference>
<dbReference type="GeneID" id="54462763"/>
<dbReference type="InterPro" id="IPR046347">
    <property type="entry name" value="bZIP_sf"/>
</dbReference>
<feature type="compositionally biased region" description="Polar residues" evidence="1">
    <location>
        <begin position="476"/>
        <end position="486"/>
    </location>
</feature>
<dbReference type="OrthoDB" id="5419235at2759"/>
<feature type="compositionally biased region" description="Polar residues" evidence="1">
    <location>
        <begin position="183"/>
        <end position="197"/>
    </location>
</feature>
<dbReference type="SUPFAM" id="SSF57959">
    <property type="entry name" value="Leucine zipper domain"/>
    <property type="match status" value="1"/>
</dbReference>
<keyword evidence="3" id="KW-1185">Reference proteome</keyword>
<name>A0A6A6YWZ0_9PEZI</name>
<evidence type="ECO:0008006" key="5">
    <source>
        <dbReference type="Google" id="ProtNLM"/>
    </source>
</evidence>
<evidence type="ECO:0000313" key="4">
    <source>
        <dbReference type="RefSeq" id="XP_033580416.1"/>
    </source>
</evidence>
<evidence type="ECO:0000313" key="3">
    <source>
        <dbReference type="Proteomes" id="UP000504636"/>
    </source>
</evidence>
<evidence type="ECO:0000256" key="1">
    <source>
        <dbReference type="SAM" id="MobiDB-lite"/>
    </source>
</evidence>
<feature type="region of interest" description="Disordered" evidence="1">
    <location>
        <begin position="172"/>
        <end position="217"/>
    </location>
</feature>